<evidence type="ECO:0000256" key="3">
    <source>
        <dbReference type="ARBA" id="ARBA00023157"/>
    </source>
</evidence>
<dbReference type="InterPro" id="IPR009069">
    <property type="entry name" value="Cys_alpha_HP_mot_SF"/>
</dbReference>
<dbReference type="PANTHER" id="PTHR46811">
    <property type="entry name" value="COILED-COIL-HELIX-COILED-COIL-HELIX DOMAIN-CONTAINING PROTEIN 7"/>
    <property type="match status" value="1"/>
</dbReference>
<evidence type="ECO:0000313" key="6">
    <source>
        <dbReference type="EMBL" id="KAH1176824.1"/>
    </source>
</evidence>
<evidence type="ECO:0000256" key="4">
    <source>
        <dbReference type="ARBA" id="ARBA00038205"/>
    </source>
</evidence>
<name>A0A9D3XAA1_9SAUR</name>
<keyword evidence="3" id="KW-1015">Disulfide bond</keyword>
<dbReference type="EMBL" id="JAHDVG010000474">
    <property type="protein sequence ID" value="KAH1176824.1"/>
    <property type="molecule type" value="Genomic_DNA"/>
</dbReference>
<sequence length="95" mass="11213">MLLAAVRHFRMSSNVQRLRDHDTNPCLAETDASRQCMDNNNYRKDMCASYFLKYKNCRKFWHAIMIQRRRDGVKPNMPTADERENILKSIGGTPY</sequence>
<dbReference type="PANTHER" id="PTHR46811:SF1">
    <property type="entry name" value="COILED-COIL-HELIX-COILED-COIL-HELIX DOMAIN-CONTAINING PROTEIN 7"/>
    <property type="match status" value="1"/>
</dbReference>
<comment type="caution">
    <text evidence="6">The sequence shown here is derived from an EMBL/GenBank/DDBJ whole genome shotgun (WGS) entry which is preliminary data.</text>
</comment>
<keyword evidence="2" id="KW-0496">Mitochondrion</keyword>
<evidence type="ECO:0000256" key="1">
    <source>
        <dbReference type="ARBA" id="ARBA00004569"/>
    </source>
</evidence>
<accession>A0A9D3XAA1</accession>
<evidence type="ECO:0000313" key="7">
    <source>
        <dbReference type="Proteomes" id="UP000827986"/>
    </source>
</evidence>
<dbReference type="InterPro" id="IPR051040">
    <property type="entry name" value="COX23"/>
</dbReference>
<protein>
    <recommendedName>
        <fullName evidence="5">Coiled-coil-helix-coiled-coil-helix domain-containing protein 7</fullName>
    </recommendedName>
</protein>
<gene>
    <name evidence="6" type="ORF">KIL84_010526</name>
</gene>
<dbReference type="PROSITE" id="PS51808">
    <property type="entry name" value="CHCH"/>
    <property type="match status" value="1"/>
</dbReference>
<dbReference type="AlphaFoldDB" id="A0A9D3XAA1"/>
<comment type="similarity">
    <text evidence="4">Belongs to the CHCHD7 family.</text>
</comment>
<dbReference type="Proteomes" id="UP000827986">
    <property type="component" value="Unassembled WGS sequence"/>
</dbReference>
<dbReference type="GO" id="GO:0005758">
    <property type="term" value="C:mitochondrial intermembrane space"/>
    <property type="evidence" value="ECO:0007669"/>
    <property type="project" value="UniProtKB-SubCell"/>
</dbReference>
<organism evidence="6 7">
    <name type="scientific">Mauremys mutica</name>
    <name type="common">yellowpond turtle</name>
    <dbReference type="NCBI Taxonomy" id="74926"/>
    <lineage>
        <taxon>Eukaryota</taxon>
        <taxon>Metazoa</taxon>
        <taxon>Chordata</taxon>
        <taxon>Craniata</taxon>
        <taxon>Vertebrata</taxon>
        <taxon>Euteleostomi</taxon>
        <taxon>Archelosauria</taxon>
        <taxon>Testudinata</taxon>
        <taxon>Testudines</taxon>
        <taxon>Cryptodira</taxon>
        <taxon>Durocryptodira</taxon>
        <taxon>Testudinoidea</taxon>
        <taxon>Geoemydidae</taxon>
        <taxon>Geoemydinae</taxon>
        <taxon>Mauremys</taxon>
    </lineage>
</organism>
<keyword evidence="7" id="KW-1185">Reference proteome</keyword>
<comment type="subcellular location">
    <subcellularLocation>
        <location evidence="1">Mitochondrion intermembrane space</location>
    </subcellularLocation>
</comment>
<dbReference type="GO" id="GO:0033108">
    <property type="term" value="P:mitochondrial respiratory chain complex assembly"/>
    <property type="evidence" value="ECO:0007669"/>
    <property type="project" value="TreeGrafter"/>
</dbReference>
<evidence type="ECO:0000256" key="5">
    <source>
        <dbReference type="ARBA" id="ARBA00039509"/>
    </source>
</evidence>
<proteinExistence type="inferred from homology"/>
<dbReference type="SUPFAM" id="SSF47072">
    <property type="entry name" value="Cysteine alpha-hairpin motif"/>
    <property type="match status" value="1"/>
</dbReference>
<reference evidence="6" key="1">
    <citation type="submission" date="2021-09" db="EMBL/GenBank/DDBJ databases">
        <title>The genome of Mauremys mutica provides insights into the evolution of semi-aquatic lifestyle.</title>
        <authorList>
            <person name="Gong S."/>
            <person name="Gao Y."/>
        </authorList>
    </citation>
    <scope>NUCLEOTIDE SEQUENCE</scope>
    <source>
        <strain evidence="6">MM-2020</strain>
        <tissue evidence="6">Muscle</tissue>
    </source>
</reference>
<evidence type="ECO:0000256" key="2">
    <source>
        <dbReference type="ARBA" id="ARBA00023128"/>
    </source>
</evidence>